<accession>A0ACA9K1Y1</accession>
<organism evidence="1 2">
    <name type="scientific">Acaulospora colombiana</name>
    <dbReference type="NCBI Taxonomy" id="27376"/>
    <lineage>
        <taxon>Eukaryota</taxon>
        <taxon>Fungi</taxon>
        <taxon>Fungi incertae sedis</taxon>
        <taxon>Mucoromycota</taxon>
        <taxon>Glomeromycotina</taxon>
        <taxon>Glomeromycetes</taxon>
        <taxon>Diversisporales</taxon>
        <taxon>Acaulosporaceae</taxon>
        <taxon>Acaulospora</taxon>
    </lineage>
</organism>
<evidence type="ECO:0000313" key="1">
    <source>
        <dbReference type="EMBL" id="CAG8447184.1"/>
    </source>
</evidence>
<gene>
    <name evidence="1" type="ORF">ACOLOM_LOCUS580</name>
</gene>
<protein>
    <submittedName>
        <fullName evidence="1">3854_t:CDS:1</fullName>
    </submittedName>
</protein>
<dbReference type="EMBL" id="CAJVPT010000585">
    <property type="protein sequence ID" value="CAG8447184.1"/>
    <property type="molecule type" value="Genomic_DNA"/>
</dbReference>
<evidence type="ECO:0000313" key="2">
    <source>
        <dbReference type="Proteomes" id="UP000789525"/>
    </source>
</evidence>
<name>A0ACA9K1Y1_9GLOM</name>
<dbReference type="Proteomes" id="UP000789525">
    <property type="component" value="Unassembled WGS sequence"/>
</dbReference>
<comment type="caution">
    <text evidence="1">The sequence shown here is derived from an EMBL/GenBank/DDBJ whole genome shotgun (WGS) entry which is preliminary data.</text>
</comment>
<keyword evidence="2" id="KW-1185">Reference proteome</keyword>
<proteinExistence type="predicted"/>
<reference evidence="1" key="1">
    <citation type="submission" date="2021-06" db="EMBL/GenBank/DDBJ databases">
        <authorList>
            <person name="Kallberg Y."/>
            <person name="Tangrot J."/>
            <person name="Rosling A."/>
        </authorList>
    </citation>
    <scope>NUCLEOTIDE SEQUENCE</scope>
    <source>
        <strain evidence="1">CL356</strain>
    </source>
</reference>
<sequence>MKLFARLLSHVNLQELPSILMVGAITYVVYFYYKYFTRKNPLPGPIPLPLFGNFFMFSGDNAIVIKNLQAKYGDIFEFYRGPNRVVCLLNEDLVKEMMKPTLNSNFFQLTSHPDELKELGLFKAGIIYNDYDGWVYNRRFFAKTIISPAFCKQAVVSVQAGFEEMNRYWDQLGEDFVLDLADWMKRYFMETIVITTTSKPANALVRYYEILTDKSNKKKANKGSDESGLFIDAVNSLFLIVGWYEVFPSYVRNFPGFNIYTAKLRKKFFWLRDNILKTIRAKRAEIDATPEGQPLVPDMLTMFLTINTPRDITERIADDLHTKSMSDEQIFVNYLEVMLGGIDTGSNTSCFVVHYLAHYPEVKKKLLKEFETVTGGNPDIKITVDLLNKLEYTEAVIKEVNRVFTVVPIGNRINRDPVTIGGITFPSGTSFTASRQALHMQKSLWSKPEEFNPDRFLKSNPENKNPFYMFGAGERKCPGRNLAMIEVKATLLMLYMKYDVELVDMNAPINYQFIGRGQKSAGM</sequence>